<evidence type="ECO:0000313" key="5">
    <source>
        <dbReference type="EMBL" id="WXG67778.1"/>
    </source>
</evidence>
<sequence length="271" mass="28958">MIDLGTQPVGHTLPSVELDADRLDFLVDTLNIVELPVVLDVFPRFATFEESSDARSRGHDRLVEDGLIRNGRIHQDVEAWLRILEQPRWYVSARLVPRPFTDDAPVVRVCLAEGDAGTVIAIRNGGPLTVRSVRSDAATELIGALGQGRAMEFRGLSAPTDLLSEALDASPADASGTAARLTRIGVDQDVALAVASAMSTCSGHAEITAVTIRSGNRTTGAHPVAFFDTHRGRIVATSSTAADGRRWSTLSAGTDVRMKSALRELTAYASS</sequence>
<evidence type="ECO:0000256" key="2">
    <source>
        <dbReference type="ARBA" id="ARBA00006411"/>
    </source>
</evidence>
<accession>A0ABZ2PKW0</accession>
<gene>
    <name evidence="5" type="ORF">WDS16_21530</name>
</gene>
<protein>
    <submittedName>
        <fullName evidence="5">ESX secretion-associated protein EspG</fullName>
    </submittedName>
</protein>
<comment type="subcellular location">
    <subcellularLocation>
        <location evidence="1">Cytoplasm</location>
    </subcellularLocation>
</comment>
<organism evidence="5 6">
    <name type="scientific">Rhodococcus sovatensis</name>
    <dbReference type="NCBI Taxonomy" id="1805840"/>
    <lineage>
        <taxon>Bacteria</taxon>
        <taxon>Bacillati</taxon>
        <taxon>Actinomycetota</taxon>
        <taxon>Actinomycetes</taxon>
        <taxon>Mycobacteriales</taxon>
        <taxon>Nocardiaceae</taxon>
        <taxon>Rhodococcus</taxon>
    </lineage>
</organism>
<dbReference type="Pfam" id="PF14011">
    <property type="entry name" value="ESX-1_EspG"/>
    <property type="match status" value="1"/>
</dbReference>
<evidence type="ECO:0000256" key="1">
    <source>
        <dbReference type="ARBA" id="ARBA00004496"/>
    </source>
</evidence>
<dbReference type="Proteomes" id="UP001432000">
    <property type="component" value="Chromosome"/>
</dbReference>
<evidence type="ECO:0000313" key="6">
    <source>
        <dbReference type="Proteomes" id="UP001432000"/>
    </source>
</evidence>
<keyword evidence="3" id="KW-0963">Cytoplasm</keyword>
<name>A0ABZ2PKW0_9NOCA</name>
<comment type="similarity">
    <text evidence="2">Belongs to the EspG family.</text>
</comment>
<evidence type="ECO:0000256" key="4">
    <source>
        <dbReference type="ARBA" id="ARBA00023186"/>
    </source>
</evidence>
<dbReference type="RefSeq" id="WP_338887547.1">
    <property type="nucleotide sequence ID" value="NZ_CP147846.1"/>
</dbReference>
<proteinExistence type="inferred from homology"/>
<reference evidence="5 6" key="1">
    <citation type="submission" date="2024-03" db="EMBL/GenBank/DDBJ databases">
        <title>Natural products discovery in diverse microorganisms through a two-stage MS feature dereplication strategy.</title>
        <authorList>
            <person name="Zhang R."/>
        </authorList>
    </citation>
    <scope>NUCLEOTIDE SEQUENCE [LARGE SCALE GENOMIC DNA]</scope>
    <source>
        <strain evidence="5 6">18930</strain>
    </source>
</reference>
<dbReference type="InterPro" id="IPR025734">
    <property type="entry name" value="EspG"/>
</dbReference>
<dbReference type="EMBL" id="CP147846">
    <property type="protein sequence ID" value="WXG67778.1"/>
    <property type="molecule type" value="Genomic_DNA"/>
</dbReference>
<keyword evidence="6" id="KW-1185">Reference proteome</keyword>
<keyword evidence="4" id="KW-0143">Chaperone</keyword>
<evidence type="ECO:0000256" key="3">
    <source>
        <dbReference type="ARBA" id="ARBA00022490"/>
    </source>
</evidence>